<name>A0ABT8L294_9BACT</name>
<keyword evidence="3" id="KW-1185">Reference proteome</keyword>
<comment type="caution">
    <text evidence="2">The sequence shown here is derived from an EMBL/GenBank/DDBJ whole genome shotgun (WGS) entry which is preliminary data.</text>
</comment>
<sequence length="144" mass="16576">MNKLFSIFIFSLFLIPFSYSQTSIFGKWKTIDDETGEAKSIVEIFQKGDKAFGKIIEILDKEKPTPVCDKCDDDDPRKGQKILGMEIIKDLEKDDDEWDDGTILDPENGKVYRCKMWVEDKKLIVRGYIGISLIGRSQTWLSVN</sequence>
<proteinExistence type="predicted"/>
<feature type="domain" description="DUF2147" evidence="1">
    <location>
        <begin position="26"/>
        <end position="140"/>
    </location>
</feature>
<organism evidence="2 3">
    <name type="scientific">Agaribacillus aureus</name>
    <dbReference type="NCBI Taxonomy" id="3051825"/>
    <lineage>
        <taxon>Bacteria</taxon>
        <taxon>Pseudomonadati</taxon>
        <taxon>Bacteroidota</taxon>
        <taxon>Cytophagia</taxon>
        <taxon>Cytophagales</taxon>
        <taxon>Splendidivirgaceae</taxon>
        <taxon>Agaribacillus</taxon>
    </lineage>
</organism>
<dbReference type="InterPro" id="IPR019223">
    <property type="entry name" value="DUF2147"/>
</dbReference>
<dbReference type="PANTHER" id="PTHR36919">
    <property type="entry name" value="BLR1215 PROTEIN"/>
    <property type="match status" value="1"/>
</dbReference>
<dbReference type="EMBL" id="JAUJEB010000001">
    <property type="protein sequence ID" value="MDN5210935.1"/>
    <property type="molecule type" value="Genomic_DNA"/>
</dbReference>
<evidence type="ECO:0000313" key="2">
    <source>
        <dbReference type="EMBL" id="MDN5210935.1"/>
    </source>
</evidence>
<dbReference type="Proteomes" id="UP001172083">
    <property type="component" value="Unassembled WGS sequence"/>
</dbReference>
<accession>A0ABT8L294</accession>
<dbReference type="RefSeq" id="WP_346756272.1">
    <property type="nucleotide sequence ID" value="NZ_JAUJEB010000001.1"/>
</dbReference>
<evidence type="ECO:0000259" key="1">
    <source>
        <dbReference type="Pfam" id="PF09917"/>
    </source>
</evidence>
<dbReference type="Gene3D" id="2.40.128.520">
    <property type="match status" value="1"/>
</dbReference>
<reference evidence="2" key="1">
    <citation type="submission" date="2023-06" db="EMBL/GenBank/DDBJ databases">
        <title>Genomic of Agaribacillus aureum.</title>
        <authorList>
            <person name="Wang G."/>
        </authorList>
    </citation>
    <scope>NUCLEOTIDE SEQUENCE</scope>
    <source>
        <strain evidence="2">BMA12</strain>
    </source>
</reference>
<protein>
    <submittedName>
        <fullName evidence="2">DUF2147 domain-containing protein</fullName>
    </submittedName>
</protein>
<evidence type="ECO:0000313" key="3">
    <source>
        <dbReference type="Proteomes" id="UP001172083"/>
    </source>
</evidence>
<gene>
    <name evidence="2" type="ORF">QQ020_02710</name>
</gene>
<dbReference type="PANTHER" id="PTHR36919:SF3">
    <property type="entry name" value="BLL5882 PROTEIN"/>
    <property type="match status" value="1"/>
</dbReference>
<dbReference type="Pfam" id="PF09917">
    <property type="entry name" value="DUF2147"/>
    <property type="match status" value="1"/>
</dbReference>